<dbReference type="InterPro" id="IPR023198">
    <property type="entry name" value="PGP-like_dom2"/>
</dbReference>
<dbReference type="InterPro" id="IPR036412">
    <property type="entry name" value="HAD-like_sf"/>
</dbReference>
<dbReference type="Pfam" id="PF00702">
    <property type="entry name" value="Hydrolase"/>
    <property type="match status" value="1"/>
</dbReference>
<sequence length="275" mass="29951">MSFRVAIFVVPVLVSLSVVTTSSAQESKSVSANENAKTLAGQPSRKPIMSSPKVIVFDVNETLLDLAGLKQSVGEALNGREDLLPLWFSNMLHYSLVETLAGEYHDFGDIGTAALMMVAEQEGIELTQDDAKAAIVTPLRSLPAHADVREGLQRLSEQGFRLVSLTNSSKIGVETQMKNAGLTDLFEKRYSIDQIKKYKPHPDTYQMVLDDLGLQPGEVLMVAAHAWDLAGAKSVGMQTAFVSRPGKTLYPNVQRPDVIVTDLNQLADVMAEAKH</sequence>
<evidence type="ECO:0000256" key="2">
    <source>
        <dbReference type="ARBA" id="ARBA00022801"/>
    </source>
</evidence>
<comment type="caution">
    <text evidence="4">The sequence shown here is derived from an EMBL/GenBank/DDBJ whole genome shotgun (WGS) entry which is preliminary data.</text>
</comment>
<dbReference type="CDD" id="cd02588">
    <property type="entry name" value="HAD_L2-DEX"/>
    <property type="match status" value="1"/>
</dbReference>
<feature type="chain" id="PRO_5013955034" evidence="3">
    <location>
        <begin position="25"/>
        <end position="275"/>
    </location>
</feature>
<evidence type="ECO:0000256" key="3">
    <source>
        <dbReference type="SAM" id="SignalP"/>
    </source>
</evidence>
<dbReference type="Proteomes" id="UP000225740">
    <property type="component" value="Unassembled WGS sequence"/>
</dbReference>
<dbReference type="NCBIfam" id="TIGR01509">
    <property type="entry name" value="HAD-SF-IA-v3"/>
    <property type="match status" value="1"/>
</dbReference>
<dbReference type="AlphaFoldDB" id="A0A2G1W1M6"/>
<proteinExistence type="inferred from homology"/>
<accession>A0A2G1W1M6</accession>
<dbReference type="InterPro" id="IPR006439">
    <property type="entry name" value="HAD-SF_hydro_IA"/>
</dbReference>
<comment type="similarity">
    <text evidence="1">Belongs to the HAD-like hydrolase superfamily. S-2-haloalkanoic acid dehalogenase family.</text>
</comment>
<dbReference type="InterPro" id="IPR051540">
    <property type="entry name" value="S-2-haloacid_dehalogenase"/>
</dbReference>
<evidence type="ECO:0000256" key="1">
    <source>
        <dbReference type="ARBA" id="ARBA00008106"/>
    </source>
</evidence>
<dbReference type="SUPFAM" id="SSF56784">
    <property type="entry name" value="HAD-like"/>
    <property type="match status" value="1"/>
</dbReference>
<dbReference type="NCBIfam" id="TIGR01493">
    <property type="entry name" value="HAD-SF-IA-v2"/>
    <property type="match status" value="1"/>
</dbReference>
<name>A0A2G1W1M6_9BACT</name>
<dbReference type="Gene3D" id="1.10.150.240">
    <property type="entry name" value="Putative phosphatase, domain 2"/>
    <property type="match status" value="1"/>
</dbReference>
<keyword evidence="2" id="KW-0378">Hydrolase</keyword>
<organism evidence="4 5">
    <name type="scientific">Rhodopirellula bahusiensis</name>
    <dbReference type="NCBI Taxonomy" id="2014065"/>
    <lineage>
        <taxon>Bacteria</taxon>
        <taxon>Pseudomonadati</taxon>
        <taxon>Planctomycetota</taxon>
        <taxon>Planctomycetia</taxon>
        <taxon>Pirellulales</taxon>
        <taxon>Pirellulaceae</taxon>
        <taxon>Rhodopirellula</taxon>
    </lineage>
</organism>
<keyword evidence="5" id="KW-1185">Reference proteome</keyword>
<gene>
    <name evidence="4" type="ORF">CEE69_23080</name>
</gene>
<dbReference type="Gene3D" id="3.40.50.1000">
    <property type="entry name" value="HAD superfamily/HAD-like"/>
    <property type="match status" value="1"/>
</dbReference>
<dbReference type="SFLD" id="SFLDG01129">
    <property type="entry name" value="C1.5:_HAD__Beta-PGM__Phosphata"/>
    <property type="match status" value="1"/>
</dbReference>
<keyword evidence="3" id="KW-0732">Signal</keyword>
<reference evidence="4 5" key="1">
    <citation type="submission" date="2017-06" db="EMBL/GenBank/DDBJ databases">
        <title>Description of Rhodopirellula bahusiensis sp. nov.</title>
        <authorList>
            <person name="Kizina J."/>
            <person name="Harder J."/>
        </authorList>
    </citation>
    <scope>NUCLEOTIDE SEQUENCE [LARGE SCALE GENOMIC DNA]</scope>
    <source>
        <strain evidence="4 5">SWK21</strain>
    </source>
</reference>
<evidence type="ECO:0000313" key="5">
    <source>
        <dbReference type="Proteomes" id="UP000225740"/>
    </source>
</evidence>
<dbReference type="PANTHER" id="PTHR43316:SF3">
    <property type="entry name" value="HALOACID DEHALOGENASE, TYPE II (AFU_ORTHOLOGUE AFUA_2G07750)-RELATED"/>
    <property type="match status" value="1"/>
</dbReference>
<dbReference type="PANTHER" id="PTHR43316">
    <property type="entry name" value="HYDROLASE, HALOACID DELAHOGENASE-RELATED"/>
    <property type="match status" value="1"/>
</dbReference>
<dbReference type="OrthoDB" id="264363at2"/>
<dbReference type="NCBIfam" id="TIGR01428">
    <property type="entry name" value="HAD_type_II"/>
    <property type="match status" value="1"/>
</dbReference>
<evidence type="ECO:0000313" key="4">
    <source>
        <dbReference type="EMBL" id="PHQ32885.1"/>
    </source>
</evidence>
<dbReference type="InterPro" id="IPR023214">
    <property type="entry name" value="HAD_sf"/>
</dbReference>
<dbReference type="InterPro" id="IPR006328">
    <property type="entry name" value="2-HAD"/>
</dbReference>
<dbReference type="GO" id="GO:0019120">
    <property type="term" value="F:hydrolase activity, acting on acid halide bonds, in C-halide compounds"/>
    <property type="evidence" value="ECO:0007669"/>
    <property type="project" value="InterPro"/>
</dbReference>
<dbReference type="PRINTS" id="PR00413">
    <property type="entry name" value="HADHALOGNASE"/>
</dbReference>
<dbReference type="EMBL" id="NIZW01000021">
    <property type="protein sequence ID" value="PHQ32885.1"/>
    <property type="molecule type" value="Genomic_DNA"/>
</dbReference>
<feature type="signal peptide" evidence="3">
    <location>
        <begin position="1"/>
        <end position="24"/>
    </location>
</feature>
<dbReference type="SFLD" id="SFLDS00003">
    <property type="entry name" value="Haloacid_Dehalogenase"/>
    <property type="match status" value="1"/>
</dbReference>
<protein>
    <submittedName>
        <fullName evidence="4">Haloacid dehalogenase, type II</fullName>
    </submittedName>
</protein>